<dbReference type="InterPro" id="IPR036397">
    <property type="entry name" value="RNaseH_sf"/>
</dbReference>
<dbReference type="InterPro" id="IPR002156">
    <property type="entry name" value="RNaseH_domain"/>
</dbReference>
<feature type="domain" description="RNase H type-1" evidence="1">
    <location>
        <begin position="10"/>
        <end position="102"/>
    </location>
</feature>
<evidence type="ECO:0000259" key="1">
    <source>
        <dbReference type="Pfam" id="PF00075"/>
    </source>
</evidence>
<reference evidence="2 3" key="1">
    <citation type="submission" date="2015-07" db="EMBL/GenBank/DDBJ databases">
        <title>The genome of Melipona quadrifasciata.</title>
        <authorList>
            <person name="Pan H."/>
            <person name="Kapheim K."/>
        </authorList>
    </citation>
    <scope>NUCLEOTIDE SEQUENCE [LARGE SCALE GENOMIC DNA]</scope>
    <source>
        <strain evidence="2">0111107301</strain>
        <tissue evidence="2">Whole body</tissue>
    </source>
</reference>
<dbReference type="Pfam" id="PF00075">
    <property type="entry name" value="RNase_H"/>
    <property type="match status" value="1"/>
</dbReference>
<dbReference type="OrthoDB" id="7610697at2759"/>
<feature type="non-terminal residue" evidence="2">
    <location>
        <position position="1"/>
    </location>
</feature>
<protein>
    <recommendedName>
        <fullName evidence="1">RNase H type-1 domain-containing protein</fullName>
    </recommendedName>
</protein>
<dbReference type="SUPFAM" id="SSF53098">
    <property type="entry name" value="Ribonuclease H-like"/>
    <property type="match status" value="1"/>
</dbReference>
<dbReference type="CDD" id="cd09276">
    <property type="entry name" value="Rnase_HI_RT_non_LTR"/>
    <property type="match status" value="1"/>
</dbReference>
<evidence type="ECO:0000313" key="3">
    <source>
        <dbReference type="Proteomes" id="UP000053105"/>
    </source>
</evidence>
<dbReference type="AlphaFoldDB" id="A0A0N0BK60"/>
<keyword evidence="3" id="KW-1185">Reference proteome</keyword>
<dbReference type="InterPro" id="IPR012337">
    <property type="entry name" value="RNaseH-like_sf"/>
</dbReference>
<name>A0A0N0BK60_9HYME</name>
<evidence type="ECO:0000313" key="2">
    <source>
        <dbReference type="EMBL" id="KOX80111.1"/>
    </source>
</evidence>
<sequence length="125" mass="14188">NMRKKFHLPKAASIFTAEACVILKTFHHTQNNNTQSSIIFTDSMSIRAIKNINSKTTHEAILNIQHIYTNLINNNKHIIIAWVPSHQGIIGNEEVDIAAKEATLPSSDVIRRPYQDLVILHHTEK</sequence>
<organism evidence="2 3">
    <name type="scientific">Melipona quadrifasciata</name>
    <dbReference type="NCBI Taxonomy" id="166423"/>
    <lineage>
        <taxon>Eukaryota</taxon>
        <taxon>Metazoa</taxon>
        <taxon>Ecdysozoa</taxon>
        <taxon>Arthropoda</taxon>
        <taxon>Hexapoda</taxon>
        <taxon>Insecta</taxon>
        <taxon>Pterygota</taxon>
        <taxon>Neoptera</taxon>
        <taxon>Endopterygota</taxon>
        <taxon>Hymenoptera</taxon>
        <taxon>Apocrita</taxon>
        <taxon>Aculeata</taxon>
        <taxon>Apoidea</taxon>
        <taxon>Anthophila</taxon>
        <taxon>Apidae</taxon>
        <taxon>Melipona</taxon>
    </lineage>
</organism>
<dbReference type="Proteomes" id="UP000053105">
    <property type="component" value="Unassembled WGS sequence"/>
</dbReference>
<dbReference type="Gene3D" id="3.30.420.10">
    <property type="entry name" value="Ribonuclease H-like superfamily/Ribonuclease H"/>
    <property type="match status" value="1"/>
</dbReference>
<dbReference type="GO" id="GO:0004523">
    <property type="term" value="F:RNA-DNA hybrid ribonuclease activity"/>
    <property type="evidence" value="ECO:0007669"/>
    <property type="project" value="InterPro"/>
</dbReference>
<dbReference type="GO" id="GO:0003676">
    <property type="term" value="F:nucleic acid binding"/>
    <property type="evidence" value="ECO:0007669"/>
    <property type="project" value="InterPro"/>
</dbReference>
<proteinExistence type="predicted"/>
<dbReference type="EMBL" id="KQ435708">
    <property type="protein sequence ID" value="KOX80111.1"/>
    <property type="molecule type" value="Genomic_DNA"/>
</dbReference>
<accession>A0A0N0BK60</accession>
<gene>
    <name evidence="2" type="ORF">WN51_09015</name>
</gene>